<feature type="transmembrane region" description="Helical" evidence="6">
    <location>
        <begin position="45"/>
        <end position="67"/>
    </location>
</feature>
<protein>
    <recommendedName>
        <fullName evidence="9">TIGR00297 family protein</fullName>
    </recommendedName>
</protein>
<evidence type="ECO:0008006" key="9">
    <source>
        <dbReference type="Google" id="ProtNLM"/>
    </source>
</evidence>
<keyword evidence="3 6" id="KW-0812">Transmembrane</keyword>
<dbReference type="AlphaFoldDB" id="A0A1V9E430"/>
<dbReference type="Proteomes" id="UP000192610">
    <property type="component" value="Unassembled WGS sequence"/>
</dbReference>
<dbReference type="InterPro" id="IPR002794">
    <property type="entry name" value="DUF92_TMEM19"/>
</dbReference>
<dbReference type="PANTHER" id="PTHR13353:SF5">
    <property type="entry name" value="TRANSMEMBRANE PROTEIN 19"/>
    <property type="match status" value="1"/>
</dbReference>
<gene>
    <name evidence="7" type="ORF">A4H97_14670</name>
</gene>
<dbReference type="STRING" id="354355.SAMN05660816_04118"/>
<keyword evidence="4 6" id="KW-1133">Transmembrane helix</keyword>
<dbReference type="GO" id="GO:0016020">
    <property type="term" value="C:membrane"/>
    <property type="evidence" value="ECO:0007669"/>
    <property type="project" value="UniProtKB-SubCell"/>
</dbReference>
<evidence type="ECO:0000256" key="4">
    <source>
        <dbReference type="ARBA" id="ARBA00022989"/>
    </source>
</evidence>
<feature type="transmembrane region" description="Helical" evidence="6">
    <location>
        <begin position="88"/>
        <end position="105"/>
    </location>
</feature>
<keyword evidence="8" id="KW-1185">Reference proteome</keyword>
<evidence type="ECO:0000313" key="7">
    <source>
        <dbReference type="EMBL" id="OQP40849.1"/>
    </source>
</evidence>
<name>A0A1V9E430_9BACT</name>
<accession>A0A1V9E430</accession>
<comment type="subcellular location">
    <subcellularLocation>
        <location evidence="1">Membrane</location>
        <topology evidence="1">Multi-pass membrane protein</topology>
    </subcellularLocation>
</comment>
<feature type="transmembrane region" description="Helical" evidence="6">
    <location>
        <begin position="157"/>
        <end position="179"/>
    </location>
</feature>
<evidence type="ECO:0000256" key="6">
    <source>
        <dbReference type="SAM" id="Phobius"/>
    </source>
</evidence>
<proteinExistence type="inferred from homology"/>
<comment type="caution">
    <text evidence="7">The sequence shown here is derived from an EMBL/GenBank/DDBJ whole genome shotgun (WGS) entry which is preliminary data.</text>
</comment>
<feature type="transmembrane region" description="Helical" evidence="6">
    <location>
        <begin position="219"/>
        <end position="236"/>
    </location>
</feature>
<evidence type="ECO:0000256" key="3">
    <source>
        <dbReference type="ARBA" id="ARBA00022692"/>
    </source>
</evidence>
<dbReference type="EMBL" id="LVXG01000067">
    <property type="protein sequence ID" value="OQP40849.1"/>
    <property type="molecule type" value="Genomic_DNA"/>
</dbReference>
<dbReference type="PANTHER" id="PTHR13353">
    <property type="entry name" value="TRANSMEMBRANE PROTEIN 19"/>
    <property type="match status" value="1"/>
</dbReference>
<evidence type="ECO:0000256" key="5">
    <source>
        <dbReference type="ARBA" id="ARBA00023136"/>
    </source>
</evidence>
<comment type="similarity">
    <text evidence="2">Belongs to the TMEM19 family.</text>
</comment>
<keyword evidence="5 6" id="KW-0472">Membrane</keyword>
<evidence type="ECO:0000256" key="2">
    <source>
        <dbReference type="ARBA" id="ARBA00009012"/>
    </source>
</evidence>
<feature type="transmembrane region" description="Helical" evidence="6">
    <location>
        <begin position="185"/>
        <end position="207"/>
    </location>
</feature>
<dbReference type="OrthoDB" id="9770047at2"/>
<reference evidence="8" key="1">
    <citation type="submission" date="2016-04" db="EMBL/GenBank/DDBJ databases">
        <authorList>
            <person name="Chen L."/>
            <person name="Zhuang W."/>
            <person name="Wang G."/>
        </authorList>
    </citation>
    <scope>NUCLEOTIDE SEQUENCE [LARGE SCALE GENOMIC DNA]</scope>
    <source>
        <strain evidence="8">17621</strain>
    </source>
</reference>
<evidence type="ECO:0000313" key="8">
    <source>
        <dbReference type="Proteomes" id="UP000192610"/>
    </source>
</evidence>
<dbReference type="RefSeq" id="WP_081203831.1">
    <property type="nucleotide sequence ID" value="NZ_FOCZ01000007.1"/>
</dbReference>
<feature type="transmembrane region" description="Helical" evidence="6">
    <location>
        <begin position="7"/>
        <end position="25"/>
    </location>
</feature>
<dbReference type="Pfam" id="PF01940">
    <property type="entry name" value="DUF92"/>
    <property type="match status" value="1"/>
</dbReference>
<evidence type="ECO:0000256" key="1">
    <source>
        <dbReference type="ARBA" id="ARBA00004141"/>
    </source>
</evidence>
<organism evidence="7 8">
    <name type="scientific">Niastella yeongjuensis</name>
    <dbReference type="NCBI Taxonomy" id="354355"/>
    <lineage>
        <taxon>Bacteria</taxon>
        <taxon>Pseudomonadati</taxon>
        <taxon>Bacteroidota</taxon>
        <taxon>Chitinophagia</taxon>
        <taxon>Chitinophagales</taxon>
        <taxon>Chitinophagaceae</taxon>
        <taxon>Niastella</taxon>
    </lineage>
</organism>
<sequence length="237" mass="24795">MQVPDLIVLVFIVASIVATIIFRKLTVAGAFTGGLLAGLLYKGLGVTGIIFLGAFFVAGTLATSLGRRKKEQLGIAEKNKGQRTASQVLANGGVAALAGLLAWIYPQCLSAWQLAAAASLASASADTLSSELGSIYGKNFYNILTFKKDTCGLDGVISLEGTLWGIAGSVLIAVIYIIAYGYSPLGWWIVLAGFIGNMTDSILGAALERKGWIKNDQVNFLNTLVAALVGLLGYLVC</sequence>